<dbReference type="Pfam" id="PF01636">
    <property type="entry name" value="APH"/>
    <property type="match status" value="1"/>
</dbReference>
<proteinExistence type="predicted"/>
<feature type="domain" description="Aminoglycoside phosphotransferase" evidence="1">
    <location>
        <begin position="23"/>
        <end position="255"/>
    </location>
</feature>
<dbReference type="InterPro" id="IPR011009">
    <property type="entry name" value="Kinase-like_dom_sf"/>
</dbReference>
<dbReference type="EMBL" id="UINC01053482">
    <property type="protein sequence ID" value="SVB70048.1"/>
    <property type="molecule type" value="Genomic_DNA"/>
</dbReference>
<sequence>MTDRNTIISEFLAASGWKNATQTHLASDASFRRYQRISLGQRRAILMNSPPDKENVVPFVFITKLLRSLGYSAPEIYAEDIEAGLILLEDFGDTTFTLMISASTDEKKLYECAIDLLIDLHSRPQTQAIPPGLHFYDNRTLIREALLLTDWYIPQVAKNRPTGDAKMRYEMIWENLLPLCRTMNNTLVLRDFHADNLMWLPDRTGIAACGLLDYQDAVSGPPTYDLMSLLEDARRDLNPNMVKHLLQRYLLAFPDLDPDDFRKAFVILAAQRHCKVIGIFSRLAVRDNKTAYLSHIPRVWQLLEEACSSSILLPLKIWLDRFIEPELRGRALLDKFK</sequence>
<protein>
    <recommendedName>
        <fullName evidence="1">Aminoglycoside phosphotransferase domain-containing protein</fullName>
    </recommendedName>
</protein>
<name>A0A382G455_9ZZZZ</name>
<dbReference type="InterPro" id="IPR002575">
    <property type="entry name" value="Aminoglycoside_PTrfase"/>
</dbReference>
<gene>
    <name evidence="2" type="ORF">METZ01_LOCUS222902</name>
</gene>
<reference evidence="2" key="1">
    <citation type="submission" date="2018-05" db="EMBL/GenBank/DDBJ databases">
        <authorList>
            <person name="Lanie J.A."/>
            <person name="Ng W.-L."/>
            <person name="Kazmierczak K.M."/>
            <person name="Andrzejewski T.M."/>
            <person name="Davidsen T.M."/>
            <person name="Wayne K.J."/>
            <person name="Tettelin H."/>
            <person name="Glass J.I."/>
            <person name="Rusch D."/>
            <person name="Podicherti R."/>
            <person name="Tsui H.-C.T."/>
            <person name="Winkler M.E."/>
        </authorList>
    </citation>
    <scope>NUCLEOTIDE SEQUENCE</scope>
</reference>
<organism evidence="2">
    <name type="scientific">marine metagenome</name>
    <dbReference type="NCBI Taxonomy" id="408172"/>
    <lineage>
        <taxon>unclassified sequences</taxon>
        <taxon>metagenomes</taxon>
        <taxon>ecological metagenomes</taxon>
    </lineage>
</organism>
<dbReference type="AlphaFoldDB" id="A0A382G455"/>
<dbReference type="SUPFAM" id="SSF56112">
    <property type="entry name" value="Protein kinase-like (PK-like)"/>
    <property type="match status" value="1"/>
</dbReference>
<evidence type="ECO:0000313" key="2">
    <source>
        <dbReference type="EMBL" id="SVB70048.1"/>
    </source>
</evidence>
<accession>A0A382G455</accession>
<dbReference type="Gene3D" id="3.90.1200.10">
    <property type="match status" value="1"/>
</dbReference>
<dbReference type="Gene3D" id="3.30.200.20">
    <property type="entry name" value="Phosphorylase Kinase, domain 1"/>
    <property type="match status" value="1"/>
</dbReference>
<evidence type="ECO:0000259" key="1">
    <source>
        <dbReference type="Pfam" id="PF01636"/>
    </source>
</evidence>